<dbReference type="RefSeq" id="WP_377931633.1">
    <property type="nucleotide sequence ID" value="NZ_JBHUEA010000002.1"/>
</dbReference>
<sequence length="316" mass="33217">MSGAEAGPAGAADDEGLLERFAAAYEGRERPEAALDHVLETRRSDDRDAGTVWAREDATRRRLYAPGATPEGAAEHRRLAAAAAEEDALARSAYAAARKGAPAVALPGPAADVEPRPSPPPRTGRRRVLLTAAGAAVVVLVAAGIAVMQQDGARADRALPERPVVVGRTIPLHGTPAQVERLRRAIHGATEGEDALITVTAIAEIPVLRDATRLSENDVTGSGNASLTVPDMDAFHRQRSATVLLFCATPAAWTWTLHGTVGRGAEARTWRQRGRGADCGRLSVATVPLPPDLHETTLTARAEHGARLIAMLETVG</sequence>
<reference evidence="4" key="1">
    <citation type="journal article" date="2019" name="Int. J. Syst. Evol. Microbiol.">
        <title>The Global Catalogue of Microorganisms (GCM) 10K type strain sequencing project: providing services to taxonomists for standard genome sequencing and annotation.</title>
        <authorList>
            <consortium name="The Broad Institute Genomics Platform"/>
            <consortium name="The Broad Institute Genome Sequencing Center for Infectious Disease"/>
            <person name="Wu L."/>
            <person name="Ma J."/>
        </authorList>
    </citation>
    <scope>NUCLEOTIDE SEQUENCE [LARGE SCALE GENOMIC DNA]</scope>
    <source>
        <strain evidence="4">CGMCC 1.12471</strain>
    </source>
</reference>
<evidence type="ECO:0008006" key="5">
    <source>
        <dbReference type="Google" id="ProtNLM"/>
    </source>
</evidence>
<comment type="caution">
    <text evidence="3">The sequence shown here is derived from an EMBL/GenBank/DDBJ whole genome shotgun (WGS) entry which is preliminary data.</text>
</comment>
<keyword evidence="2" id="KW-0812">Transmembrane</keyword>
<proteinExistence type="predicted"/>
<evidence type="ECO:0000256" key="2">
    <source>
        <dbReference type="SAM" id="Phobius"/>
    </source>
</evidence>
<keyword evidence="2" id="KW-1133">Transmembrane helix</keyword>
<feature type="region of interest" description="Disordered" evidence="1">
    <location>
        <begin position="105"/>
        <end position="124"/>
    </location>
</feature>
<keyword evidence="4" id="KW-1185">Reference proteome</keyword>
<dbReference type="Proteomes" id="UP001597347">
    <property type="component" value="Unassembled WGS sequence"/>
</dbReference>
<organism evidence="3 4">
    <name type="scientific">Amnibacterium endophyticum</name>
    <dbReference type="NCBI Taxonomy" id="2109337"/>
    <lineage>
        <taxon>Bacteria</taxon>
        <taxon>Bacillati</taxon>
        <taxon>Actinomycetota</taxon>
        <taxon>Actinomycetes</taxon>
        <taxon>Micrococcales</taxon>
        <taxon>Microbacteriaceae</taxon>
        <taxon>Amnibacterium</taxon>
    </lineage>
</organism>
<name>A0ABW4LAU7_9MICO</name>
<feature type="transmembrane region" description="Helical" evidence="2">
    <location>
        <begin position="128"/>
        <end position="148"/>
    </location>
</feature>
<gene>
    <name evidence="3" type="ORF">ACFSBI_02360</name>
</gene>
<dbReference type="EMBL" id="JBHUEA010000002">
    <property type="protein sequence ID" value="MFD1720380.1"/>
    <property type="molecule type" value="Genomic_DNA"/>
</dbReference>
<evidence type="ECO:0000313" key="3">
    <source>
        <dbReference type="EMBL" id="MFD1720380.1"/>
    </source>
</evidence>
<keyword evidence="2" id="KW-0472">Membrane</keyword>
<evidence type="ECO:0000313" key="4">
    <source>
        <dbReference type="Proteomes" id="UP001597347"/>
    </source>
</evidence>
<protein>
    <recommendedName>
        <fullName evidence="5">Anti-sigma factor</fullName>
    </recommendedName>
</protein>
<accession>A0ABW4LAU7</accession>
<evidence type="ECO:0000256" key="1">
    <source>
        <dbReference type="SAM" id="MobiDB-lite"/>
    </source>
</evidence>